<organism evidence="1 2">
    <name type="scientific">Roseateles amylovorans</name>
    <dbReference type="NCBI Taxonomy" id="2978473"/>
    <lineage>
        <taxon>Bacteria</taxon>
        <taxon>Pseudomonadati</taxon>
        <taxon>Pseudomonadota</taxon>
        <taxon>Betaproteobacteria</taxon>
        <taxon>Burkholderiales</taxon>
        <taxon>Sphaerotilaceae</taxon>
        <taxon>Roseateles</taxon>
    </lineage>
</organism>
<name>A0ABY6AUZ6_9BURK</name>
<accession>A0ABY6AUZ6</accession>
<dbReference type="RefSeq" id="WP_261755927.1">
    <property type="nucleotide sequence ID" value="NZ_CP104562.2"/>
</dbReference>
<proteinExistence type="predicted"/>
<evidence type="ECO:0000313" key="2">
    <source>
        <dbReference type="Proteomes" id="UP001064933"/>
    </source>
</evidence>
<protein>
    <submittedName>
        <fullName evidence="1">Uncharacterized protein</fullName>
    </submittedName>
</protein>
<gene>
    <name evidence="1" type="ORF">N4261_14055</name>
</gene>
<sequence length="121" mass="13555">MDYQEMTELKKLVEFVSVEQEDDVNYVFFVFPVEEGSDQEGLQFQWADSEATVDGLYMELGDQFTGAYGKVSAIEQRGEVVVVSRTATAELPFTELRLDCTAIDKELVKTAVDKVASVLAR</sequence>
<reference evidence="1" key="1">
    <citation type="submission" date="2022-10" db="EMBL/GenBank/DDBJ databases">
        <title>Characterization and whole genome sequencing of a new Roseateles species, isolated from fresh water.</title>
        <authorList>
            <person name="Guliayeva D.Y."/>
            <person name="Akhremchuk A.E."/>
            <person name="Sikolenko M.A."/>
            <person name="Valentovich L.N."/>
            <person name="Sidarenka A.V."/>
        </authorList>
    </citation>
    <scope>NUCLEOTIDE SEQUENCE</scope>
    <source>
        <strain evidence="1">BIM B-1768</strain>
    </source>
</reference>
<evidence type="ECO:0000313" key="1">
    <source>
        <dbReference type="EMBL" id="UXH76194.1"/>
    </source>
</evidence>
<dbReference type="EMBL" id="CP104562">
    <property type="protein sequence ID" value="UXH76194.1"/>
    <property type="molecule type" value="Genomic_DNA"/>
</dbReference>
<keyword evidence="2" id="KW-1185">Reference proteome</keyword>
<dbReference type="Proteomes" id="UP001064933">
    <property type="component" value="Chromosome"/>
</dbReference>